<evidence type="ECO:0000256" key="3">
    <source>
        <dbReference type="ARBA" id="ARBA00014376"/>
    </source>
</evidence>
<proteinExistence type="inferred from homology"/>
<comment type="subunit">
    <text evidence="6">The basal body constitutes a major portion of the flagellar organelle and consists of a number of rings mounted on a central rod.</text>
</comment>
<dbReference type="GO" id="GO:0071978">
    <property type="term" value="P:bacterial-type flagellum-dependent swarming motility"/>
    <property type="evidence" value="ECO:0007669"/>
    <property type="project" value="TreeGrafter"/>
</dbReference>
<dbReference type="PANTHER" id="PTHR30435:SF12">
    <property type="entry name" value="FLAGELLAR BASAL BODY ROD PROTEIN FLGB"/>
    <property type="match status" value="1"/>
</dbReference>
<evidence type="ECO:0000256" key="5">
    <source>
        <dbReference type="ARBA" id="ARBA00024934"/>
    </source>
</evidence>
<dbReference type="Proteomes" id="UP001153387">
    <property type="component" value="Unassembled WGS sequence"/>
</dbReference>
<evidence type="ECO:0000256" key="1">
    <source>
        <dbReference type="ARBA" id="ARBA00004117"/>
    </source>
</evidence>
<evidence type="ECO:0000313" key="8">
    <source>
        <dbReference type="EMBL" id="MDG0793538.1"/>
    </source>
</evidence>
<keyword evidence="4 6" id="KW-0975">Bacterial flagellum</keyword>
<dbReference type="RefSeq" id="WP_277567306.1">
    <property type="nucleotide sequence ID" value="NZ_JAPDHZ010000004.1"/>
</dbReference>
<reference evidence="8 9" key="1">
    <citation type="submission" date="2022-10" db="EMBL/GenBank/DDBJ databases">
        <title>Comparative genomic analysis of Cohnella hashimotonis sp. nov., isolated from the International Space Station.</title>
        <authorList>
            <person name="Simpson A."/>
            <person name="Venkateswaran K."/>
        </authorList>
    </citation>
    <scope>NUCLEOTIDE SEQUENCE [LARGE SCALE GENOMIC DNA]</scope>
    <source>
        <strain evidence="8 9">DSM 18997</strain>
    </source>
</reference>
<comment type="subcellular location">
    <subcellularLocation>
        <location evidence="1 6">Bacterial flagellum basal body</location>
    </subcellularLocation>
</comment>
<dbReference type="PANTHER" id="PTHR30435">
    <property type="entry name" value="FLAGELLAR PROTEIN"/>
    <property type="match status" value="1"/>
</dbReference>
<comment type="similarity">
    <text evidence="2 6">Belongs to the flagella basal body rod proteins family.</text>
</comment>
<comment type="function">
    <text evidence="5 6">Structural component of flagellum, the bacterial motility apparatus. Part of the rod structure of flagellar basal body.</text>
</comment>
<organism evidence="8 9">
    <name type="scientific">Cohnella ginsengisoli</name>
    <dbReference type="NCBI Taxonomy" id="425004"/>
    <lineage>
        <taxon>Bacteria</taxon>
        <taxon>Bacillati</taxon>
        <taxon>Bacillota</taxon>
        <taxon>Bacilli</taxon>
        <taxon>Bacillales</taxon>
        <taxon>Paenibacillaceae</taxon>
        <taxon>Cohnella</taxon>
    </lineage>
</organism>
<dbReference type="InterPro" id="IPR001444">
    <property type="entry name" value="Flag_bb_rod_N"/>
</dbReference>
<dbReference type="NCBIfam" id="TIGR01396">
    <property type="entry name" value="FlgB"/>
    <property type="match status" value="1"/>
</dbReference>
<dbReference type="GO" id="GO:0030694">
    <property type="term" value="C:bacterial-type flagellum basal body, rod"/>
    <property type="evidence" value="ECO:0007669"/>
    <property type="project" value="InterPro"/>
</dbReference>
<keyword evidence="8" id="KW-0966">Cell projection</keyword>
<keyword evidence="8" id="KW-0282">Flagellum</keyword>
<sequence>MDLLSGVSYQRLEGALHAASLRQSVLQNNVANVDTPNFKRSDVQFEQLLSQAMDNTGRSTIIGKRTDPRHIAIGASGSLPDAQVLTDKTTIFNNSGNNVDIDSEMTKLAENQLRYNLYIQQLNHDVKMMRTGMGK</sequence>
<evidence type="ECO:0000256" key="2">
    <source>
        <dbReference type="ARBA" id="ARBA00009677"/>
    </source>
</evidence>
<name>A0A9X4KK78_9BACL</name>
<dbReference type="EMBL" id="JAPDHZ010000004">
    <property type="protein sequence ID" value="MDG0793538.1"/>
    <property type="molecule type" value="Genomic_DNA"/>
</dbReference>
<dbReference type="AlphaFoldDB" id="A0A9X4KK78"/>
<feature type="domain" description="Flagellar basal body rod protein N-terminal" evidence="7">
    <location>
        <begin position="13"/>
        <end position="39"/>
    </location>
</feature>
<dbReference type="InterPro" id="IPR006300">
    <property type="entry name" value="FlgB"/>
</dbReference>
<comment type="caution">
    <text evidence="8">The sequence shown here is derived from an EMBL/GenBank/DDBJ whole genome shotgun (WGS) entry which is preliminary data.</text>
</comment>
<evidence type="ECO:0000313" key="9">
    <source>
        <dbReference type="Proteomes" id="UP001153387"/>
    </source>
</evidence>
<dbReference type="Pfam" id="PF00460">
    <property type="entry name" value="Flg_bb_rod"/>
    <property type="match status" value="1"/>
</dbReference>
<keyword evidence="8" id="KW-0969">Cilium</keyword>
<protein>
    <recommendedName>
        <fullName evidence="3 6">Flagellar basal body rod protein FlgB</fullName>
    </recommendedName>
</protein>
<evidence type="ECO:0000256" key="6">
    <source>
        <dbReference type="PIRNR" id="PIRNR002889"/>
    </source>
</evidence>
<dbReference type="PIRSF" id="PIRSF002889">
    <property type="entry name" value="Rod_FlgB"/>
    <property type="match status" value="1"/>
</dbReference>
<gene>
    <name evidence="8" type="primary">flgB</name>
    <name evidence="8" type="ORF">OMP38_23905</name>
</gene>
<accession>A0A9X4KK78</accession>
<evidence type="ECO:0000259" key="7">
    <source>
        <dbReference type="Pfam" id="PF00460"/>
    </source>
</evidence>
<keyword evidence="9" id="KW-1185">Reference proteome</keyword>
<evidence type="ECO:0000256" key="4">
    <source>
        <dbReference type="ARBA" id="ARBA00023143"/>
    </source>
</evidence>